<dbReference type="Proteomes" id="UP000219440">
    <property type="component" value="Unassembled WGS sequence"/>
</dbReference>
<dbReference type="Pfam" id="PF00356">
    <property type="entry name" value="LacI"/>
    <property type="match status" value="1"/>
</dbReference>
<dbReference type="GO" id="GO:0003700">
    <property type="term" value="F:DNA-binding transcription factor activity"/>
    <property type="evidence" value="ECO:0007669"/>
    <property type="project" value="TreeGrafter"/>
</dbReference>
<evidence type="ECO:0000256" key="1">
    <source>
        <dbReference type="ARBA" id="ARBA00023015"/>
    </source>
</evidence>
<dbReference type="GO" id="GO:0000976">
    <property type="term" value="F:transcription cis-regulatory region binding"/>
    <property type="evidence" value="ECO:0007669"/>
    <property type="project" value="TreeGrafter"/>
</dbReference>
<sequence length="342" mass="36470">MSALSDVARLAEVSKATVSRALSGNGYVSIETRNRVVAAAAAIGYVVSSNASSLVTGHTKNVGVVIPFINRWFFGEVLEGIETALIAAGYDLTLYRLSADDAARRRVFEYFLVRKRVDAVIAVGIELTRTEVDLLRSLGKPIVGIGGAVEGMATLSIDDVAAAELITELLIGLGHTRIMHVGGSQQKQVDFRVHSQRLKGFTQAMRSAGLRYDDESFRPTDISIEGGYTAGLSILADPRSRPSAIVAGADEVAIGIIIAARQLGIQVPAQLSVVGIDGHDLAPMFGLTTLAQHPKSQGTMAVRLLLDELTDLTEPLDRPASNWNTFPVSLEVRQSTTAPPLP</sequence>
<dbReference type="CDD" id="cd06267">
    <property type="entry name" value="PBP1_LacI_sugar_binding-like"/>
    <property type="match status" value="1"/>
</dbReference>
<dbReference type="AlphaFoldDB" id="A0A2C8ZA16"/>
<evidence type="ECO:0000313" key="6">
    <source>
        <dbReference type="Proteomes" id="UP000219440"/>
    </source>
</evidence>
<organism evidence="5 6">
    <name type="scientific">Salinibacterium xinjiangense</name>
    <dbReference type="NCBI Taxonomy" id="386302"/>
    <lineage>
        <taxon>Bacteria</taxon>
        <taxon>Bacillati</taxon>
        <taxon>Actinomycetota</taxon>
        <taxon>Actinomycetes</taxon>
        <taxon>Micrococcales</taxon>
        <taxon>Microbacteriaceae</taxon>
        <taxon>Salinibacterium</taxon>
    </lineage>
</organism>
<dbReference type="SUPFAM" id="SSF53822">
    <property type="entry name" value="Periplasmic binding protein-like I"/>
    <property type="match status" value="1"/>
</dbReference>
<dbReference type="Gene3D" id="3.40.50.2300">
    <property type="match status" value="2"/>
</dbReference>
<keyword evidence="2" id="KW-0238">DNA-binding</keyword>
<evidence type="ECO:0000259" key="4">
    <source>
        <dbReference type="PROSITE" id="PS50932"/>
    </source>
</evidence>
<dbReference type="OrthoDB" id="3510266at2"/>
<protein>
    <submittedName>
        <fullName evidence="5">Transcriptional regulator, LacI family</fullName>
    </submittedName>
</protein>
<evidence type="ECO:0000256" key="2">
    <source>
        <dbReference type="ARBA" id="ARBA00023125"/>
    </source>
</evidence>
<feature type="domain" description="HTH lacI-type" evidence="4">
    <location>
        <begin position="4"/>
        <end position="56"/>
    </location>
</feature>
<dbReference type="InterPro" id="IPR000843">
    <property type="entry name" value="HTH_LacI"/>
</dbReference>
<keyword evidence="6" id="KW-1185">Reference proteome</keyword>
<name>A0A2C8ZA16_9MICO</name>
<dbReference type="PANTHER" id="PTHR30146">
    <property type="entry name" value="LACI-RELATED TRANSCRIPTIONAL REPRESSOR"/>
    <property type="match status" value="1"/>
</dbReference>
<dbReference type="SUPFAM" id="SSF47413">
    <property type="entry name" value="lambda repressor-like DNA-binding domains"/>
    <property type="match status" value="1"/>
</dbReference>
<dbReference type="EMBL" id="OCST01000002">
    <property type="protein sequence ID" value="SOE60903.1"/>
    <property type="molecule type" value="Genomic_DNA"/>
</dbReference>
<reference evidence="5 6" key="1">
    <citation type="submission" date="2017-09" db="EMBL/GenBank/DDBJ databases">
        <authorList>
            <person name="Ehlers B."/>
            <person name="Leendertz F.H."/>
        </authorList>
    </citation>
    <scope>NUCLEOTIDE SEQUENCE [LARGE SCALE GENOMIC DNA]</scope>
    <source>
        <strain evidence="5 6">CGMCC 1.05381</strain>
    </source>
</reference>
<evidence type="ECO:0000256" key="3">
    <source>
        <dbReference type="ARBA" id="ARBA00023163"/>
    </source>
</evidence>
<dbReference type="RefSeq" id="WP_097060409.1">
    <property type="nucleotide sequence ID" value="NZ_BMLC01000001.1"/>
</dbReference>
<keyword evidence="3" id="KW-0804">Transcription</keyword>
<dbReference type="Gene3D" id="1.10.260.40">
    <property type="entry name" value="lambda repressor-like DNA-binding domains"/>
    <property type="match status" value="1"/>
</dbReference>
<dbReference type="InterPro" id="IPR046335">
    <property type="entry name" value="LacI/GalR-like_sensor"/>
</dbReference>
<dbReference type="CDD" id="cd01392">
    <property type="entry name" value="HTH_LacI"/>
    <property type="match status" value="1"/>
</dbReference>
<dbReference type="InterPro" id="IPR010982">
    <property type="entry name" value="Lambda_DNA-bd_dom_sf"/>
</dbReference>
<evidence type="ECO:0000313" key="5">
    <source>
        <dbReference type="EMBL" id="SOE60903.1"/>
    </source>
</evidence>
<dbReference type="Pfam" id="PF13377">
    <property type="entry name" value="Peripla_BP_3"/>
    <property type="match status" value="1"/>
</dbReference>
<dbReference type="SMART" id="SM00354">
    <property type="entry name" value="HTH_LACI"/>
    <property type="match status" value="1"/>
</dbReference>
<dbReference type="PROSITE" id="PS00356">
    <property type="entry name" value="HTH_LACI_1"/>
    <property type="match status" value="1"/>
</dbReference>
<dbReference type="PANTHER" id="PTHR30146:SF109">
    <property type="entry name" value="HTH-TYPE TRANSCRIPTIONAL REGULATOR GALS"/>
    <property type="match status" value="1"/>
</dbReference>
<keyword evidence="1" id="KW-0805">Transcription regulation</keyword>
<dbReference type="PROSITE" id="PS50932">
    <property type="entry name" value="HTH_LACI_2"/>
    <property type="match status" value="1"/>
</dbReference>
<dbReference type="InterPro" id="IPR028082">
    <property type="entry name" value="Peripla_BP_I"/>
</dbReference>
<gene>
    <name evidence="5" type="ORF">SAMN06296378_1172</name>
</gene>
<accession>A0A2C8ZA16</accession>
<proteinExistence type="predicted"/>